<name>A0ABN8YVF5_RANTA</name>
<proteinExistence type="predicted"/>
<feature type="region of interest" description="Disordered" evidence="1">
    <location>
        <begin position="72"/>
        <end position="133"/>
    </location>
</feature>
<sequence>MFFRGSPRAMRRMHSEETARVEPGENSTGLRCDRSRKNACAAPPLGQPGAPGRLQDSFLCAPQQTCAHLQRVQTAWARTSSPGSPRPRPEPLLPSPQRPDCSPLLARGEALRLPAVTPAGTPSRGHTQPLGWSSGCRAPCISPDFKPLPLCL</sequence>
<feature type="region of interest" description="Disordered" evidence="1">
    <location>
        <begin position="1"/>
        <end position="32"/>
    </location>
</feature>
<gene>
    <name evidence="2" type="ORF">MRATA1EN1_LOCUS13380</name>
</gene>
<reference evidence="2" key="1">
    <citation type="submission" date="2023-04" db="EMBL/GenBank/DDBJ databases">
        <authorList>
            <consortium name="ELIXIR-Norway"/>
        </authorList>
    </citation>
    <scope>NUCLEOTIDE SEQUENCE [LARGE SCALE GENOMIC DNA]</scope>
</reference>
<dbReference type="Proteomes" id="UP001176941">
    <property type="component" value="Chromosome 23"/>
</dbReference>
<evidence type="ECO:0000313" key="3">
    <source>
        <dbReference type="Proteomes" id="UP001176941"/>
    </source>
</evidence>
<evidence type="ECO:0000256" key="1">
    <source>
        <dbReference type="SAM" id="MobiDB-lite"/>
    </source>
</evidence>
<feature type="compositionally biased region" description="Basic and acidic residues" evidence="1">
    <location>
        <begin position="13"/>
        <end position="23"/>
    </location>
</feature>
<dbReference type="EMBL" id="OX459959">
    <property type="protein sequence ID" value="CAI9164418.1"/>
    <property type="molecule type" value="Genomic_DNA"/>
</dbReference>
<protein>
    <submittedName>
        <fullName evidence="2">Uncharacterized protein</fullName>
    </submittedName>
</protein>
<feature type="compositionally biased region" description="Pro residues" evidence="1">
    <location>
        <begin position="84"/>
        <end position="97"/>
    </location>
</feature>
<evidence type="ECO:0000313" key="2">
    <source>
        <dbReference type="EMBL" id="CAI9164418.1"/>
    </source>
</evidence>
<organism evidence="2 3">
    <name type="scientific">Rangifer tarandus platyrhynchus</name>
    <name type="common">Svalbard reindeer</name>
    <dbReference type="NCBI Taxonomy" id="3082113"/>
    <lineage>
        <taxon>Eukaryota</taxon>
        <taxon>Metazoa</taxon>
        <taxon>Chordata</taxon>
        <taxon>Craniata</taxon>
        <taxon>Vertebrata</taxon>
        <taxon>Euteleostomi</taxon>
        <taxon>Mammalia</taxon>
        <taxon>Eutheria</taxon>
        <taxon>Laurasiatheria</taxon>
        <taxon>Artiodactyla</taxon>
        <taxon>Ruminantia</taxon>
        <taxon>Pecora</taxon>
        <taxon>Cervidae</taxon>
        <taxon>Odocoileinae</taxon>
        <taxon>Rangifer</taxon>
    </lineage>
</organism>
<keyword evidence="3" id="KW-1185">Reference proteome</keyword>
<accession>A0ABN8YVF5</accession>